<dbReference type="AlphaFoldDB" id="A5C395"/>
<evidence type="ECO:0000313" key="1">
    <source>
        <dbReference type="EMBL" id="CAN68588.1"/>
    </source>
</evidence>
<dbReference type="EMBL" id="AM480634">
    <property type="protein sequence ID" value="CAN68588.1"/>
    <property type="molecule type" value="Genomic_DNA"/>
</dbReference>
<proteinExistence type="predicted"/>
<organism evidence="1">
    <name type="scientific">Vitis vinifera</name>
    <name type="common">Grape</name>
    <dbReference type="NCBI Taxonomy" id="29760"/>
    <lineage>
        <taxon>Eukaryota</taxon>
        <taxon>Viridiplantae</taxon>
        <taxon>Streptophyta</taxon>
        <taxon>Embryophyta</taxon>
        <taxon>Tracheophyta</taxon>
        <taxon>Spermatophyta</taxon>
        <taxon>Magnoliopsida</taxon>
        <taxon>eudicotyledons</taxon>
        <taxon>Gunneridae</taxon>
        <taxon>Pentapetalae</taxon>
        <taxon>rosids</taxon>
        <taxon>Vitales</taxon>
        <taxon>Vitaceae</taxon>
        <taxon>Viteae</taxon>
        <taxon>Vitis</taxon>
    </lineage>
</organism>
<name>A5C395_VITVI</name>
<accession>A5C395</accession>
<sequence length="252" mass="28468">MVHFLALEIQHIVNSLTGDVQRLLQLDFTLILSLMQLAMVHASHEHLPFKVIFNLGLPVKSSQEDFTSSSLKAETTKLCILALGTFPGNLSSKELEKISPNVGSKLWEASGTISQEKNGVCEISQTPKRAAKLFRNTELSSQGCEVGFHLEVPSSLLAAWFVHRQKEKHFTVQKCCEITSQQKGDFATLCKMLPSARSDWLVMAATSSFQLRITHRLNHWIVDFLSFEMVYSRHHLDFRKCSKSGCYDCHQE</sequence>
<reference evidence="1" key="1">
    <citation type="journal article" date="2007" name="PLoS ONE">
        <title>The first genome sequence of an elite grapevine cultivar (Pinot noir Vitis vinifera L.): coping with a highly heterozygous genome.</title>
        <authorList>
            <person name="Velasco R."/>
            <person name="Zharkikh A."/>
            <person name="Troggio M."/>
            <person name="Cartwright D.A."/>
            <person name="Cestaro A."/>
            <person name="Pruss D."/>
            <person name="Pindo M."/>
            <person name="FitzGerald L.M."/>
            <person name="Vezzulli S."/>
            <person name="Reid J."/>
            <person name="Malacarne G."/>
            <person name="Iliev D."/>
            <person name="Coppola G."/>
            <person name="Wardell B."/>
            <person name="Micheletti D."/>
            <person name="Macalma T."/>
            <person name="Facci M."/>
            <person name="Mitchell J.T."/>
            <person name="Perazzolli M."/>
            <person name="Eldredge G."/>
            <person name="Gatto P."/>
            <person name="Oyzerski R."/>
            <person name="Moretto M."/>
            <person name="Gutin N."/>
            <person name="Stefanini M."/>
            <person name="Chen Y."/>
            <person name="Segala C."/>
            <person name="Davenport C."/>
            <person name="Dematte L."/>
            <person name="Mraz A."/>
            <person name="Battilana J."/>
            <person name="Stormo K."/>
            <person name="Costa F."/>
            <person name="Tao Q."/>
            <person name="Si-Ammour A."/>
            <person name="Harkins T."/>
            <person name="Lackey A."/>
            <person name="Perbost C."/>
            <person name="Taillon B."/>
            <person name="Stella A."/>
            <person name="Solovyev V."/>
            <person name="Fawcett J.A."/>
            <person name="Sterck L."/>
            <person name="Vandepoele K."/>
            <person name="Grando S.M."/>
            <person name="Toppo S."/>
            <person name="Moser C."/>
            <person name="Lanchbury J."/>
            <person name="Bogden R."/>
            <person name="Skolnick M."/>
            <person name="Sgaramella V."/>
            <person name="Bhatnagar S.K."/>
            <person name="Fontana P."/>
            <person name="Gutin A."/>
            <person name="Van de Peer Y."/>
            <person name="Salamini F."/>
            <person name="Viola R."/>
        </authorList>
    </citation>
    <scope>NUCLEOTIDE SEQUENCE</scope>
</reference>
<protein>
    <submittedName>
        <fullName evidence="1">Uncharacterized protein</fullName>
    </submittedName>
</protein>
<gene>
    <name evidence="1" type="ORF">VITISV_037451</name>
</gene>